<evidence type="ECO:0000256" key="1">
    <source>
        <dbReference type="SAM" id="SignalP"/>
    </source>
</evidence>
<keyword evidence="1" id="KW-0732">Signal</keyword>
<protein>
    <recommendedName>
        <fullName evidence="4">Malate dehydrogenase</fullName>
    </recommendedName>
</protein>
<dbReference type="Proteomes" id="UP001146351">
    <property type="component" value="Unassembled WGS sequence"/>
</dbReference>
<comment type="caution">
    <text evidence="2">The sequence shown here is derived from an EMBL/GenBank/DDBJ whole genome shotgun (WGS) entry which is preliminary data.</text>
</comment>
<dbReference type="Pfam" id="PF11693">
    <property type="entry name" value="DUF2990"/>
    <property type="match status" value="1"/>
</dbReference>
<accession>A0A9W9I1G3</accession>
<proteinExistence type="predicted"/>
<dbReference type="InterPro" id="IPR021706">
    <property type="entry name" value="DUF2990"/>
</dbReference>
<dbReference type="InterPro" id="IPR021851">
    <property type="entry name" value="DUF3455"/>
</dbReference>
<dbReference type="Pfam" id="PF11937">
    <property type="entry name" value="DUF3455"/>
    <property type="match status" value="1"/>
</dbReference>
<name>A0A9W9I1G3_9EURO</name>
<evidence type="ECO:0008006" key="4">
    <source>
        <dbReference type="Google" id="ProtNLM"/>
    </source>
</evidence>
<reference evidence="2" key="2">
    <citation type="journal article" date="2023" name="IMA Fungus">
        <title>Comparative genomic study of the Penicillium genus elucidates a diverse pangenome and 15 lateral gene transfer events.</title>
        <authorList>
            <person name="Petersen C."/>
            <person name="Sorensen T."/>
            <person name="Nielsen M.R."/>
            <person name="Sondergaard T.E."/>
            <person name="Sorensen J.L."/>
            <person name="Fitzpatrick D.A."/>
            <person name="Frisvad J.C."/>
            <person name="Nielsen K.L."/>
        </authorList>
    </citation>
    <scope>NUCLEOTIDE SEQUENCE</scope>
    <source>
        <strain evidence="2">IBT 21917</strain>
    </source>
</reference>
<dbReference type="PANTHER" id="PTHR35567:SF1">
    <property type="entry name" value="CONSERVED FUNGAL PROTEIN (AFU_ORTHOLOGUE AFUA_1G14230)"/>
    <property type="match status" value="1"/>
</dbReference>
<feature type="chain" id="PRO_5040753536" description="Malate dehydrogenase" evidence="1">
    <location>
        <begin position="23"/>
        <end position="270"/>
    </location>
</feature>
<evidence type="ECO:0000313" key="3">
    <source>
        <dbReference type="Proteomes" id="UP001146351"/>
    </source>
</evidence>
<sequence length="270" mass="29137">MHLKSLLLSLVAVSAAAPAADSFNNAYNFPQLGNLYSRISQLIPKGIPSTCDTSKINLPSYKNASKELPPPDGLKPMYVGIGRGTQVWSRFLTSGSIIANSSGKKKNYTCADSTSNSKPQAIGARASLFDATCLAADYPQIVEMVPGVIYNIPLLSLQGGIFRALGIDLMARHFFPEATTPEFNFDITPPKYKGVMMTKKQDQMDAKGNAAKGKYGAVPWLYLTKTTGTVGKFESVYRVDTASGSPPDTCQGMAASFEIEYSANYYFFGS</sequence>
<organism evidence="2 3">
    <name type="scientific">Penicillium capsulatum</name>
    <dbReference type="NCBI Taxonomy" id="69766"/>
    <lineage>
        <taxon>Eukaryota</taxon>
        <taxon>Fungi</taxon>
        <taxon>Dikarya</taxon>
        <taxon>Ascomycota</taxon>
        <taxon>Pezizomycotina</taxon>
        <taxon>Eurotiomycetes</taxon>
        <taxon>Eurotiomycetidae</taxon>
        <taxon>Eurotiales</taxon>
        <taxon>Aspergillaceae</taxon>
        <taxon>Penicillium</taxon>
    </lineage>
</organism>
<feature type="signal peptide" evidence="1">
    <location>
        <begin position="1"/>
        <end position="22"/>
    </location>
</feature>
<dbReference type="AlphaFoldDB" id="A0A9W9I1G3"/>
<gene>
    <name evidence="2" type="ORF">N7492_007135</name>
</gene>
<dbReference type="PANTHER" id="PTHR35567">
    <property type="entry name" value="MALATE DEHYDROGENASE (AFU_ORTHOLOGUE AFUA_2G13800)"/>
    <property type="match status" value="1"/>
</dbReference>
<keyword evidence="3" id="KW-1185">Reference proteome</keyword>
<dbReference type="EMBL" id="JAPQKO010000005">
    <property type="protein sequence ID" value="KAJ5161743.1"/>
    <property type="molecule type" value="Genomic_DNA"/>
</dbReference>
<evidence type="ECO:0000313" key="2">
    <source>
        <dbReference type="EMBL" id="KAJ5161743.1"/>
    </source>
</evidence>
<dbReference type="OrthoDB" id="1859733at2759"/>
<reference evidence="2" key="1">
    <citation type="submission" date="2022-11" db="EMBL/GenBank/DDBJ databases">
        <authorList>
            <person name="Petersen C."/>
        </authorList>
    </citation>
    <scope>NUCLEOTIDE SEQUENCE</scope>
    <source>
        <strain evidence="2">IBT 21917</strain>
    </source>
</reference>